<dbReference type="PRINTS" id="PR02008">
    <property type="entry name" value="RCMTFAMILY"/>
</dbReference>
<dbReference type="CDD" id="cd02440">
    <property type="entry name" value="AdoMet_MTases"/>
    <property type="match status" value="1"/>
</dbReference>
<dbReference type="NCBIfam" id="TIGR00563">
    <property type="entry name" value="rsmB"/>
    <property type="match status" value="1"/>
</dbReference>
<keyword evidence="7 14" id="KW-0489">Methyltransferase</keyword>
<dbReference type="PROSITE" id="PS51686">
    <property type="entry name" value="SAM_MT_RSMB_NOP"/>
    <property type="match status" value="1"/>
</dbReference>
<evidence type="ECO:0000259" key="15">
    <source>
        <dbReference type="PROSITE" id="PS51686"/>
    </source>
</evidence>
<evidence type="ECO:0000256" key="6">
    <source>
        <dbReference type="ARBA" id="ARBA00022552"/>
    </source>
</evidence>
<evidence type="ECO:0000256" key="12">
    <source>
        <dbReference type="ARBA" id="ARBA00031088"/>
    </source>
</evidence>
<keyword evidence="6" id="KW-0698">rRNA processing</keyword>
<feature type="domain" description="SAM-dependent MTase RsmB/NOP-type" evidence="15">
    <location>
        <begin position="169"/>
        <end position="444"/>
    </location>
</feature>
<dbReference type="Pfam" id="PF22458">
    <property type="entry name" value="RsmF-B_ferredox"/>
    <property type="match status" value="1"/>
</dbReference>
<dbReference type="FunFam" id="3.30.70.1170:FF:000002">
    <property type="entry name" value="Ribosomal RNA small subunit methyltransferase B"/>
    <property type="match status" value="1"/>
</dbReference>
<feature type="binding site" evidence="14">
    <location>
        <position position="329"/>
    </location>
    <ligand>
        <name>S-adenosyl-L-methionine</name>
        <dbReference type="ChEBI" id="CHEBI:59789"/>
    </ligand>
</feature>
<dbReference type="PANTHER" id="PTHR22807:SF61">
    <property type="entry name" value="NOL1_NOP2_SUN FAMILY PROTEIN _ ANTITERMINATION NUSB DOMAIN-CONTAINING PROTEIN"/>
    <property type="match status" value="1"/>
</dbReference>
<feature type="active site" description="Nucleophile" evidence="14">
    <location>
        <position position="382"/>
    </location>
</feature>
<evidence type="ECO:0000256" key="2">
    <source>
        <dbReference type="ARBA" id="ARBA00004496"/>
    </source>
</evidence>
<dbReference type="SUPFAM" id="SSF53335">
    <property type="entry name" value="S-adenosyl-L-methionine-dependent methyltransferases"/>
    <property type="match status" value="1"/>
</dbReference>
<dbReference type="Gene3D" id="1.10.940.10">
    <property type="entry name" value="NusB-like"/>
    <property type="match status" value="1"/>
</dbReference>
<dbReference type="Gene3D" id="3.40.50.150">
    <property type="entry name" value="Vaccinia Virus protein VP39"/>
    <property type="match status" value="1"/>
</dbReference>
<keyword evidence="9 14" id="KW-0949">S-adenosyl-L-methionine</keyword>
<dbReference type="GO" id="GO:0005829">
    <property type="term" value="C:cytosol"/>
    <property type="evidence" value="ECO:0007669"/>
    <property type="project" value="TreeGrafter"/>
</dbReference>
<organism evidence="16 17">
    <name type="scientific">Ignatzschineria indica</name>
    <dbReference type="NCBI Taxonomy" id="472583"/>
    <lineage>
        <taxon>Bacteria</taxon>
        <taxon>Pseudomonadati</taxon>
        <taxon>Pseudomonadota</taxon>
        <taxon>Gammaproteobacteria</taxon>
        <taxon>Cardiobacteriales</taxon>
        <taxon>Ignatzschineriaceae</taxon>
        <taxon>Ignatzschineria</taxon>
    </lineage>
</organism>
<dbReference type="GO" id="GO:0070475">
    <property type="term" value="P:rRNA base methylation"/>
    <property type="evidence" value="ECO:0007669"/>
    <property type="project" value="TreeGrafter"/>
</dbReference>
<evidence type="ECO:0000256" key="5">
    <source>
        <dbReference type="ARBA" id="ARBA00022490"/>
    </source>
</evidence>
<evidence type="ECO:0000256" key="11">
    <source>
        <dbReference type="ARBA" id="ARBA00030399"/>
    </source>
</evidence>
<dbReference type="InterPro" id="IPR004573">
    <property type="entry name" value="rRNA_ssu_MeTfrase_B"/>
</dbReference>
<dbReference type="FunFam" id="3.40.50.150:FF:000022">
    <property type="entry name" value="Ribosomal RNA small subunit methyltransferase B"/>
    <property type="match status" value="1"/>
</dbReference>
<evidence type="ECO:0000256" key="4">
    <source>
        <dbReference type="ARBA" id="ARBA00012140"/>
    </source>
</evidence>
<evidence type="ECO:0000256" key="1">
    <source>
        <dbReference type="ARBA" id="ARBA00002724"/>
    </source>
</evidence>
<evidence type="ECO:0000256" key="7">
    <source>
        <dbReference type="ARBA" id="ARBA00022603"/>
    </source>
</evidence>
<proteinExistence type="inferred from homology"/>
<dbReference type="InterPro" id="IPR029063">
    <property type="entry name" value="SAM-dependent_MTases_sf"/>
</dbReference>
<dbReference type="Proteomes" id="UP000244948">
    <property type="component" value="Unassembled WGS sequence"/>
</dbReference>
<dbReference type="RefSeq" id="WP_109236220.1">
    <property type="nucleotide sequence ID" value="NZ_BMXZ01000002.1"/>
</dbReference>
<feature type="binding site" evidence="14">
    <location>
        <position position="283"/>
    </location>
    <ligand>
        <name>S-adenosyl-L-methionine</name>
        <dbReference type="ChEBI" id="CHEBI:59789"/>
    </ligand>
</feature>
<dbReference type="InterPro" id="IPR023267">
    <property type="entry name" value="RCMT"/>
</dbReference>
<dbReference type="Pfam" id="PF01029">
    <property type="entry name" value="NusB"/>
    <property type="match status" value="1"/>
</dbReference>
<comment type="function">
    <text evidence="1">Specifically methylates the cytosine at position 967 (m5C967) of 16S rRNA.</text>
</comment>
<dbReference type="InterPro" id="IPR006027">
    <property type="entry name" value="NusB_RsmB_TIM44"/>
</dbReference>
<evidence type="ECO:0000313" key="17">
    <source>
        <dbReference type="Proteomes" id="UP000244948"/>
    </source>
</evidence>
<comment type="caution">
    <text evidence="14">Lacks conserved residue(s) required for the propagation of feature annotation.</text>
</comment>
<accession>A0A2U2AJK0</accession>
<dbReference type="SUPFAM" id="SSF48013">
    <property type="entry name" value="NusB-like"/>
    <property type="match status" value="1"/>
</dbReference>
<dbReference type="PROSITE" id="PS01153">
    <property type="entry name" value="NOL1_NOP2_SUN"/>
    <property type="match status" value="1"/>
</dbReference>
<comment type="caution">
    <text evidence="16">The sequence shown here is derived from an EMBL/GenBank/DDBJ whole genome shotgun (WGS) entry which is preliminary data.</text>
</comment>
<dbReference type="GO" id="GO:0003723">
    <property type="term" value="F:RNA binding"/>
    <property type="evidence" value="ECO:0007669"/>
    <property type="project" value="UniProtKB-UniRule"/>
</dbReference>
<dbReference type="InterPro" id="IPR035926">
    <property type="entry name" value="NusB-like_sf"/>
</dbReference>
<dbReference type="NCBIfam" id="NF008149">
    <property type="entry name" value="PRK10901.1"/>
    <property type="match status" value="1"/>
</dbReference>
<dbReference type="InterPro" id="IPR018314">
    <property type="entry name" value="RsmB/NOL1/NOP2-like_CS"/>
</dbReference>
<comment type="subcellular location">
    <subcellularLocation>
        <location evidence="2">Cytoplasm</location>
    </subcellularLocation>
</comment>
<sequence length="444" mass="49809">MAINEALYPKLMKDPRFVAVEALCSVLEGESLTDALPRCSERLNENDRRFTQHLLFGALRQYDALEDRLSQMLSKPIKNSEIEVKVAQILAAYELTEMATAEHAILNNWVNLIKAMDKPWAAGLTNAILRNIQRGKLPPAKSVAGRSNLPQWFAKRIENQWGKVALEEIGTFYQLHPEMILRVNLTKGSREQYLEKLANSGIEAVAHQFVESAIVLDQPVSVDQLPGFWEGEVSVQDASAQLAAQLLAPQSGEYLLDACSAPGGKTTALLESMPQMKGLVALDSSAERLLRVKENIERVMGAIPEFVEIEAIACQDYSPAQRFDAILLDVPCSATGIMHRHPDIKRLRKASDIEKLRVLQGEILEHAWTLLKTGGRLLYATCSILKDENEQQIRHFLKNHPEAKERALSLPFGEQRDVGVQILPRFFKSEESLDGFYYALLEKQ</sequence>
<keyword evidence="8 14" id="KW-0808">Transferase</keyword>
<dbReference type="EMBL" id="QEWR01000003">
    <property type="protein sequence ID" value="PWD82996.1"/>
    <property type="molecule type" value="Genomic_DNA"/>
</dbReference>
<evidence type="ECO:0000256" key="8">
    <source>
        <dbReference type="ARBA" id="ARBA00022679"/>
    </source>
</evidence>
<gene>
    <name evidence="16" type="ORF">DC082_06085</name>
</gene>
<dbReference type="InterPro" id="IPR001678">
    <property type="entry name" value="MeTrfase_RsmB-F_NOP2_dom"/>
</dbReference>
<dbReference type="InterPro" id="IPR049560">
    <property type="entry name" value="MeTrfase_RsmB-F_NOP2_cat"/>
</dbReference>
<dbReference type="AlphaFoldDB" id="A0A2U2AJK0"/>
<comment type="catalytic activity">
    <reaction evidence="13">
        <text>cytidine(967) in 16S rRNA + S-adenosyl-L-methionine = 5-methylcytidine(967) in 16S rRNA + S-adenosyl-L-homocysteine + H(+)</text>
        <dbReference type="Rhea" id="RHEA:42748"/>
        <dbReference type="Rhea" id="RHEA-COMP:10219"/>
        <dbReference type="Rhea" id="RHEA-COMP:10220"/>
        <dbReference type="ChEBI" id="CHEBI:15378"/>
        <dbReference type="ChEBI" id="CHEBI:57856"/>
        <dbReference type="ChEBI" id="CHEBI:59789"/>
        <dbReference type="ChEBI" id="CHEBI:74483"/>
        <dbReference type="ChEBI" id="CHEBI:82748"/>
        <dbReference type="EC" id="2.1.1.176"/>
    </reaction>
</comment>
<protein>
    <recommendedName>
        <fullName evidence="4">16S rRNA (cytosine(967)-C(5))-methyltransferase</fullName>
        <ecNumber evidence="4">2.1.1.176</ecNumber>
    </recommendedName>
    <alternativeName>
        <fullName evidence="11">16S rRNA m5C967 methyltransferase</fullName>
    </alternativeName>
    <alternativeName>
        <fullName evidence="12">rRNA (cytosine-C(5)-)-methyltransferase RsmB</fullName>
    </alternativeName>
</protein>
<keyword evidence="5" id="KW-0963">Cytoplasm</keyword>
<dbReference type="PANTHER" id="PTHR22807">
    <property type="entry name" value="NOP2 YEAST -RELATED NOL1/NOP2/FMU SUN DOMAIN-CONTAINING"/>
    <property type="match status" value="1"/>
</dbReference>
<dbReference type="EC" id="2.1.1.176" evidence="4"/>
<feature type="binding site" evidence="14">
    <location>
        <begin position="259"/>
        <end position="265"/>
    </location>
    <ligand>
        <name>S-adenosyl-L-methionine</name>
        <dbReference type="ChEBI" id="CHEBI:59789"/>
    </ligand>
</feature>
<evidence type="ECO:0000256" key="9">
    <source>
        <dbReference type="ARBA" id="ARBA00022691"/>
    </source>
</evidence>
<dbReference type="Gene3D" id="3.30.70.1170">
    <property type="entry name" value="Sun protein, domain 3"/>
    <property type="match status" value="1"/>
</dbReference>
<dbReference type="GO" id="GO:0009383">
    <property type="term" value="F:rRNA (cytosine-C5-)-methyltransferase activity"/>
    <property type="evidence" value="ECO:0007669"/>
    <property type="project" value="TreeGrafter"/>
</dbReference>
<evidence type="ECO:0000313" key="16">
    <source>
        <dbReference type="EMBL" id="PWD82996.1"/>
    </source>
</evidence>
<evidence type="ECO:0000256" key="14">
    <source>
        <dbReference type="PROSITE-ProRule" id="PRU01023"/>
    </source>
</evidence>
<name>A0A2U2AJK0_9GAMM</name>
<evidence type="ECO:0000256" key="10">
    <source>
        <dbReference type="ARBA" id="ARBA00022884"/>
    </source>
</evidence>
<keyword evidence="10 14" id="KW-0694">RNA-binding</keyword>
<dbReference type="InterPro" id="IPR054728">
    <property type="entry name" value="RsmB-like_ferredoxin"/>
</dbReference>
<evidence type="ECO:0000256" key="3">
    <source>
        <dbReference type="ARBA" id="ARBA00007494"/>
    </source>
</evidence>
<evidence type="ECO:0000256" key="13">
    <source>
        <dbReference type="ARBA" id="ARBA00047283"/>
    </source>
</evidence>
<reference evidence="16 17" key="1">
    <citation type="journal article" date="2018" name="Genome Announc.">
        <title>Ignatzschineria cameli sp. nov., isolated from necrotic foot tissue of dromedaries (Camelus dromedarius) and associated maggots (Wohlfahrtia species) in Dubai.</title>
        <authorList>
            <person name="Tsang C.C."/>
            <person name="Tang J.Y."/>
            <person name="Fong J.Y."/>
            <person name="Kinne J."/>
            <person name="Lee H.H."/>
            <person name="Joseph M."/>
            <person name="Jose S."/>
            <person name="Schuster R.K."/>
            <person name="Tang Y."/>
            <person name="Sivakumar S."/>
            <person name="Chen J.H."/>
            <person name="Teng J.L."/>
            <person name="Lau S.K."/>
            <person name="Wernery U."/>
            <person name="Woo P.C."/>
        </authorList>
    </citation>
    <scope>NUCLEOTIDE SEQUENCE [LARGE SCALE GENOMIC DNA]</scope>
    <source>
        <strain evidence="16 17">KCTC 22643</strain>
    </source>
</reference>
<keyword evidence="17" id="KW-1185">Reference proteome</keyword>
<dbReference type="Pfam" id="PF01189">
    <property type="entry name" value="Methyltr_RsmB-F"/>
    <property type="match status" value="1"/>
</dbReference>
<dbReference type="GO" id="GO:0006355">
    <property type="term" value="P:regulation of DNA-templated transcription"/>
    <property type="evidence" value="ECO:0007669"/>
    <property type="project" value="InterPro"/>
</dbReference>
<comment type="similarity">
    <text evidence="3 14">Belongs to the class I-like SAM-binding methyltransferase superfamily. RsmB/NOP family.</text>
</comment>